<reference evidence="3 4" key="1">
    <citation type="submission" date="2019-01" db="EMBL/GenBank/DDBJ databases">
        <title>Sequencing of cultivated peanut Arachis hypogaea provides insights into genome evolution and oil improvement.</title>
        <authorList>
            <person name="Chen X."/>
        </authorList>
    </citation>
    <scope>NUCLEOTIDE SEQUENCE [LARGE SCALE GENOMIC DNA]</scope>
    <source>
        <strain evidence="4">cv. Fuhuasheng</strain>
        <tissue evidence="3">Leaves</tissue>
    </source>
</reference>
<dbReference type="Proteomes" id="UP000289738">
    <property type="component" value="Chromosome B03"/>
</dbReference>
<feature type="compositionally biased region" description="Gly residues" evidence="2">
    <location>
        <begin position="314"/>
        <end position="323"/>
    </location>
</feature>
<dbReference type="AlphaFoldDB" id="A0A445A4X8"/>
<proteinExistence type="predicted"/>
<evidence type="ECO:0000256" key="2">
    <source>
        <dbReference type="SAM" id="MobiDB-lite"/>
    </source>
</evidence>
<dbReference type="PANTHER" id="PTHR33095:SF114">
    <property type="entry name" value="DUF1645 FAMILY PROTEIN"/>
    <property type="match status" value="1"/>
</dbReference>
<name>A0A445A4X8_ARAHY</name>
<dbReference type="PANTHER" id="PTHR33095">
    <property type="entry name" value="OS07G0619500 PROTEIN"/>
    <property type="match status" value="1"/>
</dbReference>
<sequence>MLAMETLSAFPFPHTFFDSDEFAPLPEKCHHDLTFNFKVNHDAEKLKEQEQDFSFPCFDSLKETFVTAEEIFDNGQIKPIFPVLHQSHMITAKNGNVISSPLRRFPTRNCNVISSPLGISPERFFVEQHCNVLPLASKSQGAPKPIICELSKKMTNLEVEVVEESKKRRNKKSSISFLNLWRLRRHLKRQNFNDGKDGLICPASTNKKTKAKGRREKKRVSAHEQFYVMNRLKKESNKRSVTTGIKAPILGVLCMVSTRAAMESRLEVLEKQMEEMREAQNRLLEAQNRSFELLSTNLLRQVREMFSQQHHDQGGNGAGGRNGGDGEDPVRWELDLEFSKILVRRSTTPTAAEANRGERLDPTQTEAPLLLVQASTPVRTEAAALLIRRRLVTAAHGGSRTKSGQRDRGKGCASNVERSGDLIIGAP</sequence>
<organism evidence="3 4">
    <name type="scientific">Arachis hypogaea</name>
    <name type="common">Peanut</name>
    <dbReference type="NCBI Taxonomy" id="3818"/>
    <lineage>
        <taxon>Eukaryota</taxon>
        <taxon>Viridiplantae</taxon>
        <taxon>Streptophyta</taxon>
        <taxon>Embryophyta</taxon>
        <taxon>Tracheophyta</taxon>
        <taxon>Spermatophyta</taxon>
        <taxon>Magnoliopsida</taxon>
        <taxon>eudicotyledons</taxon>
        <taxon>Gunneridae</taxon>
        <taxon>Pentapetalae</taxon>
        <taxon>rosids</taxon>
        <taxon>fabids</taxon>
        <taxon>Fabales</taxon>
        <taxon>Fabaceae</taxon>
        <taxon>Papilionoideae</taxon>
        <taxon>50 kb inversion clade</taxon>
        <taxon>dalbergioids sensu lato</taxon>
        <taxon>Dalbergieae</taxon>
        <taxon>Pterocarpus clade</taxon>
        <taxon>Arachis</taxon>
    </lineage>
</organism>
<protein>
    <submittedName>
        <fullName evidence="3">Uncharacterized protein</fullName>
    </submittedName>
</protein>
<accession>A0A445A4X8</accession>
<feature type="region of interest" description="Disordered" evidence="2">
    <location>
        <begin position="308"/>
        <end position="329"/>
    </location>
</feature>
<gene>
    <name evidence="3" type="ORF">Ahy_B03g066779</name>
</gene>
<keyword evidence="4" id="KW-1185">Reference proteome</keyword>
<evidence type="ECO:0000256" key="1">
    <source>
        <dbReference type="SAM" id="Coils"/>
    </source>
</evidence>
<comment type="caution">
    <text evidence="3">The sequence shown here is derived from an EMBL/GenBank/DDBJ whole genome shotgun (WGS) entry which is preliminary data.</text>
</comment>
<feature type="coiled-coil region" evidence="1">
    <location>
        <begin position="259"/>
        <end position="289"/>
    </location>
</feature>
<dbReference type="EMBL" id="SDMP01000013">
    <property type="protein sequence ID" value="RYR21477.1"/>
    <property type="molecule type" value="Genomic_DNA"/>
</dbReference>
<keyword evidence="1" id="KW-0175">Coiled coil</keyword>
<evidence type="ECO:0000313" key="4">
    <source>
        <dbReference type="Proteomes" id="UP000289738"/>
    </source>
</evidence>
<feature type="region of interest" description="Disordered" evidence="2">
    <location>
        <begin position="396"/>
        <end position="427"/>
    </location>
</feature>
<evidence type="ECO:0000313" key="3">
    <source>
        <dbReference type="EMBL" id="RYR21477.1"/>
    </source>
</evidence>